<reference evidence="1 2" key="1">
    <citation type="submission" date="2016-10" db="EMBL/GenBank/DDBJ databases">
        <authorList>
            <person name="de Groot N.N."/>
        </authorList>
    </citation>
    <scope>NUCLEOTIDE SEQUENCE [LARGE SCALE GENOMIC DNA]</scope>
    <source>
        <strain evidence="1 2">Nv1</strain>
    </source>
</reference>
<dbReference type="RefSeq" id="WP_090827926.1">
    <property type="nucleotide sequence ID" value="NZ_FOBH01000003.1"/>
</dbReference>
<keyword evidence="2" id="KW-1185">Reference proteome</keyword>
<name>A0A1H7K4J5_9PROT</name>
<dbReference type="AlphaFoldDB" id="A0A1H7K4J5"/>
<sequence length="202" mass="22657">MAKFSVNWDKFTVIKKHDIDRDAPYLWVIGVLVDANTLSSKNFVIRKPSGHDNLGGKFKKGESTAVPKKLNIDEEVKPILGFAVCGVIVIAWENAMTTDRVIADAYDAAADAINEFIRKRVESANLQPPTGGELDALAAQIEEDVRDTIRDGWTIFQLVADHNIGSANCLLFLQEHDTKELNFRFTKKTTDYRLEGELKYTL</sequence>
<accession>A0A1H7K4J5</accession>
<proteinExistence type="predicted"/>
<protein>
    <submittedName>
        <fullName evidence="1">Uncharacterized protein</fullName>
    </submittedName>
</protein>
<evidence type="ECO:0000313" key="2">
    <source>
        <dbReference type="Proteomes" id="UP000198620"/>
    </source>
</evidence>
<gene>
    <name evidence="1" type="ORF">SAMN05216387_103103</name>
</gene>
<dbReference type="EMBL" id="FOBH01000003">
    <property type="protein sequence ID" value="SEK81692.1"/>
    <property type="molecule type" value="Genomic_DNA"/>
</dbReference>
<organism evidence="1 2">
    <name type="scientific">Nitrosovibrio tenuis</name>
    <dbReference type="NCBI Taxonomy" id="1233"/>
    <lineage>
        <taxon>Bacteria</taxon>
        <taxon>Pseudomonadati</taxon>
        <taxon>Pseudomonadota</taxon>
        <taxon>Betaproteobacteria</taxon>
        <taxon>Nitrosomonadales</taxon>
        <taxon>Nitrosomonadaceae</taxon>
        <taxon>Nitrosovibrio</taxon>
    </lineage>
</organism>
<dbReference type="STRING" id="1233.SAMN05216387_103103"/>
<dbReference type="Proteomes" id="UP000198620">
    <property type="component" value="Unassembled WGS sequence"/>
</dbReference>
<evidence type="ECO:0000313" key="1">
    <source>
        <dbReference type="EMBL" id="SEK81692.1"/>
    </source>
</evidence>